<protein>
    <submittedName>
        <fullName evidence="2">Uncharacterized protein</fullName>
    </submittedName>
</protein>
<reference evidence="2" key="1">
    <citation type="journal article" date="2022" name="Int. J. Mol. Sci.">
        <title>Draft Genome of Tanacetum Coccineum: Genomic Comparison of Closely Related Tanacetum-Family Plants.</title>
        <authorList>
            <person name="Yamashiro T."/>
            <person name="Shiraishi A."/>
            <person name="Nakayama K."/>
            <person name="Satake H."/>
        </authorList>
    </citation>
    <scope>NUCLEOTIDE SEQUENCE</scope>
</reference>
<keyword evidence="3" id="KW-1185">Reference proteome</keyword>
<dbReference type="Proteomes" id="UP001151760">
    <property type="component" value="Unassembled WGS sequence"/>
</dbReference>
<feature type="region of interest" description="Disordered" evidence="1">
    <location>
        <begin position="248"/>
        <end position="283"/>
    </location>
</feature>
<sequence>MPEDPYVEAALYAPPSPDFVPSPEEPEQAPPSPDYVPGLEHIDDEIIVEDQPGAEDASPTAQSPDYVPEYDPEADTEEDDDEDPEEDPVDYPADGGDDGDDYRCPICEGDRAVRDCDLRHNHQPHPAYRVTARISIPAPVPTPLWSDAEVARLLAISTPPSSPLSPWSSPLPRYHASNTTTITIPHLDTHHSLAHYQFPTSSPPLLLPSSSRREDRPEVTLPPRKRLDHRREMVPPLHDRLTTLQGQVQPTGTGVSYKDRSQPFTGIGNRLTGTAGTPLGRGPAHRLQRRLLAVMRY</sequence>
<feature type="compositionally biased region" description="Acidic residues" evidence="1">
    <location>
        <begin position="68"/>
        <end position="100"/>
    </location>
</feature>
<evidence type="ECO:0000256" key="1">
    <source>
        <dbReference type="SAM" id="MobiDB-lite"/>
    </source>
</evidence>
<gene>
    <name evidence="2" type="ORF">Tco_0747802</name>
</gene>
<evidence type="ECO:0000313" key="3">
    <source>
        <dbReference type="Proteomes" id="UP001151760"/>
    </source>
</evidence>
<feature type="region of interest" description="Disordered" evidence="1">
    <location>
        <begin position="201"/>
        <end position="221"/>
    </location>
</feature>
<feature type="region of interest" description="Disordered" evidence="1">
    <location>
        <begin position="1"/>
        <end position="103"/>
    </location>
</feature>
<comment type="caution">
    <text evidence="2">The sequence shown here is derived from an EMBL/GenBank/DDBJ whole genome shotgun (WGS) entry which is preliminary data.</text>
</comment>
<reference evidence="2" key="2">
    <citation type="submission" date="2022-01" db="EMBL/GenBank/DDBJ databases">
        <authorList>
            <person name="Yamashiro T."/>
            <person name="Shiraishi A."/>
            <person name="Satake H."/>
            <person name="Nakayama K."/>
        </authorList>
    </citation>
    <scope>NUCLEOTIDE SEQUENCE</scope>
</reference>
<organism evidence="2 3">
    <name type="scientific">Tanacetum coccineum</name>
    <dbReference type="NCBI Taxonomy" id="301880"/>
    <lineage>
        <taxon>Eukaryota</taxon>
        <taxon>Viridiplantae</taxon>
        <taxon>Streptophyta</taxon>
        <taxon>Embryophyta</taxon>
        <taxon>Tracheophyta</taxon>
        <taxon>Spermatophyta</taxon>
        <taxon>Magnoliopsida</taxon>
        <taxon>eudicotyledons</taxon>
        <taxon>Gunneridae</taxon>
        <taxon>Pentapetalae</taxon>
        <taxon>asterids</taxon>
        <taxon>campanulids</taxon>
        <taxon>Asterales</taxon>
        <taxon>Asteraceae</taxon>
        <taxon>Asteroideae</taxon>
        <taxon>Anthemideae</taxon>
        <taxon>Anthemidinae</taxon>
        <taxon>Tanacetum</taxon>
    </lineage>
</organism>
<proteinExistence type="predicted"/>
<name>A0ABQ4YUP8_9ASTR</name>
<accession>A0ABQ4YUP8</accession>
<evidence type="ECO:0000313" key="2">
    <source>
        <dbReference type="EMBL" id="GJS81261.1"/>
    </source>
</evidence>
<dbReference type="EMBL" id="BQNB010010735">
    <property type="protein sequence ID" value="GJS81261.1"/>
    <property type="molecule type" value="Genomic_DNA"/>
</dbReference>